<accession>A0A7D3XDS3</accession>
<organism evidence="1 2">
    <name type="scientific">Tenuifilum thalassicum</name>
    <dbReference type="NCBI Taxonomy" id="2590900"/>
    <lineage>
        <taxon>Bacteria</taxon>
        <taxon>Pseudomonadati</taxon>
        <taxon>Bacteroidota</taxon>
        <taxon>Bacteroidia</taxon>
        <taxon>Bacteroidales</taxon>
        <taxon>Tenuifilaceae</taxon>
        <taxon>Tenuifilum</taxon>
    </lineage>
</organism>
<dbReference type="Proteomes" id="UP000500961">
    <property type="component" value="Chromosome"/>
</dbReference>
<keyword evidence="2" id="KW-1185">Reference proteome</keyword>
<evidence type="ECO:0000313" key="1">
    <source>
        <dbReference type="EMBL" id="QKG79772.1"/>
    </source>
</evidence>
<dbReference type="RefSeq" id="WP_220429242.1">
    <property type="nucleotide sequence ID" value="NZ_CP041345.1"/>
</dbReference>
<proteinExistence type="predicted"/>
<protein>
    <recommendedName>
        <fullName evidence="3">Tetratricopeptide repeat protein</fullName>
    </recommendedName>
</protein>
<dbReference type="KEGG" id="ttz:FHG85_05690"/>
<dbReference type="SUPFAM" id="SSF48452">
    <property type="entry name" value="TPR-like"/>
    <property type="match status" value="1"/>
</dbReference>
<name>A0A7D3XDS3_9BACT</name>
<reference evidence="1 2" key="1">
    <citation type="submission" date="2019-07" db="EMBL/GenBank/DDBJ databases">
        <title>Thalassofilum flectens gen. nov., sp. nov., a novel moderate thermophilic anaerobe from a shallow sea hot spring in Kunashir Island (Russia), representing a new family in the order Bacteroidales, and proposal of Thalassofilacea fam. nov.</title>
        <authorList>
            <person name="Kochetkova T.V."/>
            <person name="Podosokorskaya O.A."/>
            <person name="Novikov A."/>
            <person name="Elcheninov A.G."/>
            <person name="Toshchakov S.V."/>
            <person name="Kublanov I.V."/>
        </authorList>
    </citation>
    <scope>NUCLEOTIDE SEQUENCE [LARGE SCALE GENOMIC DNA]</scope>
    <source>
        <strain evidence="1 2">38-H</strain>
    </source>
</reference>
<sequence length="187" mass="22378">MKRFWFISNLFIAPIILASSFSFAQKMPIAYYRAEAAFNQNDFHNAIMWIDSCLLLKPIRYEFYLLKGASLLNLDYSKQALDAFYKANKIRNNIASYYIAKTYCRLNDTSKCLEWIKINLNSIYREPESKYILDNDFSILANNKEWKETWEKDWYSSLEKDINHAEYLINSKEYEKVYRSTKPKNQE</sequence>
<dbReference type="InterPro" id="IPR011990">
    <property type="entry name" value="TPR-like_helical_dom_sf"/>
</dbReference>
<evidence type="ECO:0000313" key="2">
    <source>
        <dbReference type="Proteomes" id="UP000500961"/>
    </source>
</evidence>
<dbReference type="AlphaFoldDB" id="A0A7D3XDS3"/>
<evidence type="ECO:0008006" key="3">
    <source>
        <dbReference type="Google" id="ProtNLM"/>
    </source>
</evidence>
<dbReference type="Gene3D" id="1.25.40.10">
    <property type="entry name" value="Tetratricopeptide repeat domain"/>
    <property type="match status" value="1"/>
</dbReference>
<dbReference type="EMBL" id="CP041345">
    <property type="protein sequence ID" value="QKG79772.1"/>
    <property type="molecule type" value="Genomic_DNA"/>
</dbReference>
<gene>
    <name evidence="1" type="ORF">FHG85_05690</name>
</gene>